<gene>
    <name evidence="16" type="ORF">C7M84_005216</name>
</gene>
<keyword evidence="3 14" id="KW-0812">Transmembrane</keyword>
<dbReference type="SUPFAM" id="SSF49313">
    <property type="entry name" value="Cadherin-like"/>
    <property type="match status" value="2"/>
</dbReference>
<dbReference type="InterPro" id="IPR020894">
    <property type="entry name" value="Cadherin_CS"/>
</dbReference>
<feature type="compositionally biased region" description="Low complexity" evidence="13">
    <location>
        <begin position="376"/>
        <end position="391"/>
    </location>
</feature>
<evidence type="ECO:0000256" key="1">
    <source>
        <dbReference type="ARBA" id="ARBA00004167"/>
    </source>
</evidence>
<dbReference type="PANTHER" id="PTHR24026:SF136">
    <property type="entry name" value="PROTOCADHERIN-23"/>
    <property type="match status" value="1"/>
</dbReference>
<evidence type="ECO:0000256" key="13">
    <source>
        <dbReference type="SAM" id="MobiDB-lite"/>
    </source>
</evidence>
<feature type="domain" description="Cadherin" evidence="15">
    <location>
        <begin position="68"/>
        <end position="171"/>
    </location>
</feature>
<dbReference type="OrthoDB" id="6363884at2759"/>
<keyword evidence="4" id="KW-0732">Signal</keyword>
<evidence type="ECO:0000256" key="12">
    <source>
        <dbReference type="PROSITE-ProRule" id="PRU00043"/>
    </source>
</evidence>
<keyword evidence="9 14" id="KW-0472">Membrane</keyword>
<name>A0A3R7PLW2_PENVA</name>
<dbReference type="InterPro" id="IPR015919">
    <property type="entry name" value="Cadherin-like_sf"/>
</dbReference>
<keyword evidence="8 14" id="KW-1133">Transmembrane helix</keyword>
<evidence type="ECO:0000256" key="3">
    <source>
        <dbReference type="ARBA" id="ARBA00022692"/>
    </source>
</evidence>
<dbReference type="PRINTS" id="PR00205">
    <property type="entry name" value="CADHERIN"/>
</dbReference>
<evidence type="ECO:0000313" key="16">
    <source>
        <dbReference type="EMBL" id="ROT76208.1"/>
    </source>
</evidence>
<sequence length="427" mass="45990">MSSTTFVIPTFLFFFPLMVLWLLLPLTNPPSSPSTLVTVEDWEYAEWTCEVQLQVSISDTNDNAPEFSETSHKATIAEDAPVNTVLIKMHATDPDLGLSRRIKYSFVDSADGHFTIDDTEGVVSLARPLDREVRDSFTLTVRAQDHGVPPLSSTTLLTVLVADVNDNPPEFVRKLQETTVAENTKVGAEVTRVMATSKDIGINAEITYSIQHTTEEKYLQIHPKTGVISVGSLLDYEEVRQVVATVVATDGGTPPLSATSLVNVTITDVNDNTPVFSMPSYTAAVREDALRGSSVIQQDCSPLSPDIGCDLVTNIDENRAPSRLSTVSDDSSVRRRGSSPPAVPPLPRPSLLGRRGRTLQGHPFEVNAIEPAPSVGSPHASAPGVAGGVPARNVTGDKSPHYGYPPTQAKKKGTHRTGITNTSQVLD</sequence>
<dbReference type="Pfam" id="PF00028">
    <property type="entry name" value="Cadherin"/>
    <property type="match status" value="2"/>
</dbReference>
<keyword evidence="10" id="KW-1015">Disulfide bond</keyword>
<reference evidence="16 17" key="1">
    <citation type="submission" date="2018-04" db="EMBL/GenBank/DDBJ databases">
        <authorList>
            <person name="Zhang X."/>
            <person name="Yuan J."/>
            <person name="Li F."/>
            <person name="Xiang J."/>
        </authorList>
    </citation>
    <scope>NUCLEOTIDE SEQUENCE [LARGE SCALE GENOMIC DNA]</scope>
    <source>
        <tissue evidence="16">Muscle</tissue>
    </source>
</reference>
<evidence type="ECO:0000259" key="15">
    <source>
        <dbReference type="PROSITE" id="PS50268"/>
    </source>
</evidence>
<keyword evidence="7" id="KW-0130">Cell adhesion</keyword>
<dbReference type="PANTHER" id="PTHR24026">
    <property type="entry name" value="FAT ATYPICAL CADHERIN-RELATED"/>
    <property type="match status" value="1"/>
</dbReference>
<dbReference type="PROSITE" id="PS00232">
    <property type="entry name" value="CADHERIN_1"/>
    <property type="match status" value="2"/>
</dbReference>
<evidence type="ECO:0000256" key="4">
    <source>
        <dbReference type="ARBA" id="ARBA00022729"/>
    </source>
</evidence>
<evidence type="ECO:0000256" key="14">
    <source>
        <dbReference type="SAM" id="Phobius"/>
    </source>
</evidence>
<dbReference type="Proteomes" id="UP000283509">
    <property type="component" value="Unassembled WGS sequence"/>
</dbReference>
<dbReference type="AlphaFoldDB" id="A0A3R7PLW2"/>
<evidence type="ECO:0000256" key="8">
    <source>
        <dbReference type="ARBA" id="ARBA00022989"/>
    </source>
</evidence>
<dbReference type="PROSITE" id="PS50268">
    <property type="entry name" value="CADHERIN_2"/>
    <property type="match status" value="2"/>
</dbReference>
<feature type="compositionally biased region" description="Low complexity" evidence="13">
    <location>
        <begin position="321"/>
        <end position="330"/>
    </location>
</feature>
<organism evidence="16 17">
    <name type="scientific">Penaeus vannamei</name>
    <name type="common">Whiteleg shrimp</name>
    <name type="synonym">Litopenaeus vannamei</name>
    <dbReference type="NCBI Taxonomy" id="6689"/>
    <lineage>
        <taxon>Eukaryota</taxon>
        <taxon>Metazoa</taxon>
        <taxon>Ecdysozoa</taxon>
        <taxon>Arthropoda</taxon>
        <taxon>Crustacea</taxon>
        <taxon>Multicrustacea</taxon>
        <taxon>Malacostraca</taxon>
        <taxon>Eumalacostraca</taxon>
        <taxon>Eucarida</taxon>
        <taxon>Decapoda</taxon>
        <taxon>Dendrobranchiata</taxon>
        <taxon>Penaeoidea</taxon>
        <taxon>Penaeidae</taxon>
        <taxon>Penaeus</taxon>
    </lineage>
</organism>
<protein>
    <recommendedName>
        <fullName evidence="15">Cadherin domain-containing protein</fullName>
    </recommendedName>
</protein>
<dbReference type="GO" id="GO:0007424">
    <property type="term" value="P:open tracheal system development"/>
    <property type="evidence" value="ECO:0007669"/>
    <property type="project" value="UniProtKB-ARBA"/>
</dbReference>
<feature type="region of interest" description="Disordered" evidence="13">
    <location>
        <begin position="320"/>
        <end position="427"/>
    </location>
</feature>
<dbReference type="GO" id="GO:0001736">
    <property type="term" value="P:establishment of planar polarity"/>
    <property type="evidence" value="ECO:0007669"/>
    <property type="project" value="UniProtKB-ARBA"/>
</dbReference>
<dbReference type="GO" id="GO:0005886">
    <property type="term" value="C:plasma membrane"/>
    <property type="evidence" value="ECO:0007669"/>
    <property type="project" value="InterPro"/>
</dbReference>
<feature type="compositionally biased region" description="Polar residues" evidence="13">
    <location>
        <begin position="417"/>
        <end position="427"/>
    </location>
</feature>
<dbReference type="GO" id="GO:0005509">
    <property type="term" value="F:calcium ion binding"/>
    <property type="evidence" value="ECO:0007669"/>
    <property type="project" value="UniProtKB-UniRule"/>
</dbReference>
<evidence type="ECO:0000256" key="11">
    <source>
        <dbReference type="ARBA" id="ARBA00023180"/>
    </source>
</evidence>
<feature type="domain" description="Cadherin" evidence="15">
    <location>
        <begin position="172"/>
        <end position="276"/>
    </location>
</feature>
<dbReference type="EMBL" id="QCYY01001685">
    <property type="protein sequence ID" value="ROT76208.1"/>
    <property type="molecule type" value="Genomic_DNA"/>
</dbReference>
<dbReference type="InterPro" id="IPR002126">
    <property type="entry name" value="Cadherin-like_dom"/>
</dbReference>
<reference evidence="16 17" key="2">
    <citation type="submission" date="2019-01" db="EMBL/GenBank/DDBJ databases">
        <title>The decoding of complex shrimp genome reveals the adaptation for benthos swimmer, frequently molting mechanism and breeding impact on genome.</title>
        <authorList>
            <person name="Sun Y."/>
            <person name="Gao Y."/>
            <person name="Yu Y."/>
        </authorList>
    </citation>
    <scope>NUCLEOTIDE SEQUENCE [LARGE SCALE GENOMIC DNA]</scope>
    <source>
        <tissue evidence="16">Muscle</tissue>
    </source>
</reference>
<evidence type="ECO:0000256" key="5">
    <source>
        <dbReference type="ARBA" id="ARBA00022737"/>
    </source>
</evidence>
<keyword evidence="6 12" id="KW-0106">Calcium</keyword>
<dbReference type="FunFam" id="2.60.40.60:FF:000033">
    <property type="entry name" value="FAT atypical cadherin 1"/>
    <property type="match status" value="1"/>
</dbReference>
<accession>A0A3R7PLW2</accession>
<keyword evidence="11" id="KW-0325">Glycoprotein</keyword>
<keyword evidence="5" id="KW-0677">Repeat</keyword>
<evidence type="ECO:0000256" key="9">
    <source>
        <dbReference type="ARBA" id="ARBA00023136"/>
    </source>
</evidence>
<dbReference type="STRING" id="6689.A0A3R7PLW2"/>
<evidence type="ECO:0000313" key="17">
    <source>
        <dbReference type="Proteomes" id="UP000283509"/>
    </source>
</evidence>
<dbReference type="FunFam" id="2.60.40.60:FF:000013">
    <property type="entry name" value="Cadherin EGF LAG seven-pass G-type receptor"/>
    <property type="match status" value="1"/>
</dbReference>
<evidence type="ECO:0000256" key="6">
    <source>
        <dbReference type="ARBA" id="ARBA00022837"/>
    </source>
</evidence>
<keyword evidence="2" id="KW-0245">EGF-like domain</keyword>
<dbReference type="SMART" id="SM00112">
    <property type="entry name" value="CA"/>
    <property type="match status" value="2"/>
</dbReference>
<proteinExistence type="predicted"/>
<evidence type="ECO:0000256" key="7">
    <source>
        <dbReference type="ARBA" id="ARBA00022889"/>
    </source>
</evidence>
<feature type="transmembrane region" description="Helical" evidence="14">
    <location>
        <begin position="6"/>
        <end position="24"/>
    </location>
</feature>
<dbReference type="GO" id="GO:0008104">
    <property type="term" value="P:intracellular protein localization"/>
    <property type="evidence" value="ECO:0007669"/>
    <property type="project" value="UniProtKB-ARBA"/>
</dbReference>
<evidence type="ECO:0000256" key="10">
    <source>
        <dbReference type="ARBA" id="ARBA00023157"/>
    </source>
</evidence>
<dbReference type="GO" id="GO:0030855">
    <property type="term" value="P:epithelial cell differentiation"/>
    <property type="evidence" value="ECO:0007669"/>
    <property type="project" value="UniProtKB-ARBA"/>
</dbReference>
<comment type="caution">
    <text evidence="16">The sequence shown here is derived from an EMBL/GenBank/DDBJ whole genome shotgun (WGS) entry which is preliminary data.</text>
</comment>
<dbReference type="CDD" id="cd11304">
    <property type="entry name" value="Cadherin_repeat"/>
    <property type="match status" value="2"/>
</dbReference>
<evidence type="ECO:0000256" key="2">
    <source>
        <dbReference type="ARBA" id="ARBA00022536"/>
    </source>
</evidence>
<dbReference type="Gene3D" id="2.60.40.60">
    <property type="entry name" value="Cadherins"/>
    <property type="match status" value="3"/>
</dbReference>
<keyword evidence="17" id="KW-1185">Reference proteome</keyword>
<comment type="subcellular location">
    <subcellularLocation>
        <location evidence="1">Membrane</location>
        <topology evidence="1">Single-pass membrane protein</topology>
    </subcellularLocation>
</comment>
<dbReference type="GO" id="GO:0007156">
    <property type="term" value="P:homophilic cell adhesion via plasma membrane adhesion molecules"/>
    <property type="evidence" value="ECO:0007669"/>
    <property type="project" value="InterPro"/>
</dbReference>